<organism evidence="2 3">
    <name type="scientific">Micropruina glycogenica</name>
    <dbReference type="NCBI Taxonomy" id="75385"/>
    <lineage>
        <taxon>Bacteria</taxon>
        <taxon>Bacillati</taxon>
        <taxon>Actinomycetota</taxon>
        <taxon>Actinomycetes</taxon>
        <taxon>Propionibacteriales</taxon>
        <taxon>Nocardioidaceae</taxon>
        <taxon>Micropruina</taxon>
    </lineage>
</organism>
<dbReference type="Pfam" id="PF01841">
    <property type="entry name" value="Transglut_core"/>
    <property type="match status" value="1"/>
</dbReference>
<evidence type="ECO:0000313" key="3">
    <source>
        <dbReference type="Proteomes" id="UP000238164"/>
    </source>
</evidence>
<feature type="domain" description="Transglutaminase-like" evidence="1">
    <location>
        <begin position="179"/>
        <end position="245"/>
    </location>
</feature>
<dbReference type="Gene3D" id="2.60.40.2250">
    <property type="match status" value="1"/>
</dbReference>
<evidence type="ECO:0000313" key="2">
    <source>
        <dbReference type="EMBL" id="SPD88234.1"/>
    </source>
</evidence>
<name>A0A2N9JJK7_9ACTN</name>
<dbReference type="Proteomes" id="UP000238164">
    <property type="component" value="Chromosome 1"/>
</dbReference>
<dbReference type="AlphaFoldDB" id="A0A2N9JJK7"/>
<dbReference type="PANTHER" id="PTHR33490">
    <property type="entry name" value="BLR5614 PROTEIN-RELATED"/>
    <property type="match status" value="1"/>
</dbReference>
<proteinExistence type="predicted"/>
<keyword evidence="3" id="KW-1185">Reference proteome</keyword>
<dbReference type="Gene3D" id="3.10.620.30">
    <property type="match status" value="1"/>
</dbReference>
<dbReference type="KEGG" id="mgg:MPLG2_3204"/>
<dbReference type="EMBL" id="LT985188">
    <property type="protein sequence ID" value="SPD88234.1"/>
    <property type="molecule type" value="Genomic_DNA"/>
</dbReference>
<accession>A0A2N9JJK7</accession>
<dbReference type="SMART" id="SM00460">
    <property type="entry name" value="TGc"/>
    <property type="match status" value="1"/>
</dbReference>
<dbReference type="PANTHER" id="PTHR33490:SF12">
    <property type="entry name" value="BLL5557 PROTEIN"/>
    <property type="match status" value="1"/>
</dbReference>
<reference evidence="2 3" key="1">
    <citation type="submission" date="2018-02" db="EMBL/GenBank/DDBJ databases">
        <authorList>
            <person name="Cohen D.B."/>
            <person name="Kent A.D."/>
        </authorList>
    </citation>
    <scope>NUCLEOTIDE SEQUENCE [LARGE SCALE GENOMIC DNA]</scope>
    <source>
        <strain evidence="2">1</strain>
    </source>
</reference>
<dbReference type="SUPFAM" id="SSF54001">
    <property type="entry name" value="Cysteine proteinases"/>
    <property type="match status" value="1"/>
</dbReference>
<evidence type="ECO:0000259" key="1">
    <source>
        <dbReference type="SMART" id="SM00460"/>
    </source>
</evidence>
<dbReference type="InterPro" id="IPR038765">
    <property type="entry name" value="Papain-like_cys_pep_sf"/>
</dbReference>
<gene>
    <name evidence="2" type="ORF">MPLG2_3204</name>
</gene>
<protein>
    <submittedName>
        <fullName evidence="2">Transglutaminase</fullName>
    </submittedName>
</protein>
<sequence length="305" mass="34640">MGYFAALNERGFRVQQSVPAMRAMRIGCEFNHVAQSATPAAFQVRPGVEARVVRELWTTDPVIETGRYTDLYGTEVRRLMLPAGESLVSYYAVVEVPDEVDEADPAAPALRAEDLPDDVLVYTLPSRYCQSDMLAADGWRLFGSHERNYELVAHIQDWVWNHLEYRTGSTGSWWTAKDSFDNGYGVCRDFAHLMVTLCRSISIPARYCSGYLPDMDVPPLPTAMDFHAWVEVYLGDRWYTFDPRHNERRKGHVAIGHGRDAADLALVTTWGTPWLRRLTVWADEEFTEPWPPADVSMAARDPFGD</sequence>
<dbReference type="InterPro" id="IPR002931">
    <property type="entry name" value="Transglutaminase-like"/>
</dbReference>